<feature type="region of interest" description="Disordered" evidence="1">
    <location>
        <begin position="68"/>
        <end position="110"/>
    </location>
</feature>
<evidence type="ECO:0000256" key="1">
    <source>
        <dbReference type="SAM" id="MobiDB-lite"/>
    </source>
</evidence>
<name>A0A820RFA3_9BILA</name>
<evidence type="ECO:0000313" key="3">
    <source>
        <dbReference type="Proteomes" id="UP000663881"/>
    </source>
</evidence>
<reference evidence="2" key="1">
    <citation type="submission" date="2021-02" db="EMBL/GenBank/DDBJ databases">
        <authorList>
            <person name="Nowell W R."/>
        </authorList>
    </citation>
    <scope>NUCLEOTIDE SEQUENCE</scope>
</reference>
<gene>
    <name evidence="2" type="ORF">OKA104_LOCUS53262</name>
</gene>
<proteinExistence type="predicted"/>
<organism evidence="2 3">
    <name type="scientific">Adineta steineri</name>
    <dbReference type="NCBI Taxonomy" id="433720"/>
    <lineage>
        <taxon>Eukaryota</taxon>
        <taxon>Metazoa</taxon>
        <taxon>Spiralia</taxon>
        <taxon>Gnathifera</taxon>
        <taxon>Rotifera</taxon>
        <taxon>Eurotatoria</taxon>
        <taxon>Bdelloidea</taxon>
        <taxon>Adinetida</taxon>
        <taxon>Adinetidae</taxon>
        <taxon>Adineta</taxon>
    </lineage>
</organism>
<dbReference type="EMBL" id="CAJOAY010032771">
    <property type="protein sequence ID" value="CAF4434366.1"/>
    <property type="molecule type" value="Genomic_DNA"/>
</dbReference>
<protein>
    <submittedName>
        <fullName evidence="2">Uncharacterized protein</fullName>
    </submittedName>
</protein>
<accession>A0A820RFA3</accession>
<dbReference type="AlphaFoldDB" id="A0A820RFA3"/>
<comment type="caution">
    <text evidence="2">The sequence shown here is derived from an EMBL/GenBank/DDBJ whole genome shotgun (WGS) entry which is preliminary data.</text>
</comment>
<sequence>MVKSSIKYNVTISIYRLEYDVDGSTLKLKNNVERISIIIPKFKQQLLFLEEREKLFRTDVTLTELDGSSTSITTTQSSSIITIPRSSSFSTSTSESSSFNTNTSQSFTTT</sequence>
<dbReference type="Proteomes" id="UP000663881">
    <property type="component" value="Unassembled WGS sequence"/>
</dbReference>
<evidence type="ECO:0000313" key="2">
    <source>
        <dbReference type="EMBL" id="CAF4434366.1"/>
    </source>
</evidence>